<organism evidence="2 3">
    <name type="scientific">Candidatus Auribacter fodinae</name>
    <dbReference type="NCBI Taxonomy" id="2093366"/>
    <lineage>
        <taxon>Bacteria</taxon>
        <taxon>Pseudomonadati</taxon>
        <taxon>Candidatus Auribacterota</taxon>
        <taxon>Candidatus Auribacteria</taxon>
        <taxon>Candidatus Auribacterales</taxon>
        <taxon>Candidatus Auribacteraceae</taxon>
        <taxon>Candidatus Auribacter</taxon>
    </lineage>
</organism>
<proteinExistence type="predicted"/>
<dbReference type="InterPro" id="IPR004879">
    <property type="entry name" value="Ssp411-like_TRX"/>
</dbReference>
<evidence type="ECO:0000313" key="3">
    <source>
        <dbReference type="Proteomes" id="UP000266426"/>
    </source>
</evidence>
<dbReference type="InterPro" id="IPR008928">
    <property type="entry name" value="6-hairpin_glycosidase_sf"/>
</dbReference>
<dbReference type="SUPFAM" id="SSF52833">
    <property type="entry name" value="Thioredoxin-like"/>
    <property type="match status" value="1"/>
</dbReference>
<dbReference type="InterPro" id="IPR012341">
    <property type="entry name" value="6hp_glycosidase-like_sf"/>
</dbReference>
<dbReference type="Gene3D" id="1.50.10.10">
    <property type="match status" value="1"/>
</dbReference>
<sequence>MSQYSQKSANKLINESSPYLLQHADNPVEWYPWGEEAFNKALVEKKPVFLSIGYSTCHWCHVMAHESFEDPEVASLMNKVFVNIKVDREERPDIDSVYMTVCQMMTGTGGWPLTIIMTPDKKPFFAATYIPKTTRFGRMGMLDLIPRLYDAWQNRRDDILDSAEEIAGALLSAEYESADAFPSEALIHKTYNELARNYDKEYGGFGHAPKFPTPHSLLFLLRYWKKTENPHALEMVVDTLRAMRQGGIYDHIGFGFHRYSTDERWLVPHFEKMLYDQALIAIVYTEAYQITGDELFKNTAREILLYVSRDMTSPEGGFYSAEDADSDGEEGKYYLFSVKEVDSILDKEDARFAKEYFSLSSDGNFANEITAQKNGYNILHTSQDSKLMVKKNKSGIEDSEIRIDRIIKNLFEYRKKRVPPHKDDKILTDWNGMMVAAFAKASFVFNEPEYAYRAKQAADFILNNMRDNDGLLMHRYRAGNAGITAHLDDYAYFVWGLIELYQATFDLQYLNNAFELNSTMLKYFYDQQNGGFFFSSNTAEQLLARRKELYDGAVPSGNAVALYNMIRLSRFGASSQLEELIEQTGKLFSNELYRVPSAYTFFISAVDLVTSPSQEIIIAAKEKDHQPEELINALRKQFMPNAIIILKIASSIDSLPPALKYLQDYSVSDNASTVYVCSNFQCSLPVSTSEEMIRLINQAE</sequence>
<dbReference type="PANTHER" id="PTHR42899:SF1">
    <property type="entry name" value="SPERMATOGENESIS-ASSOCIATED PROTEIN 20"/>
    <property type="match status" value="1"/>
</dbReference>
<feature type="domain" description="Spermatogenesis-associated protein 20-like TRX" evidence="1">
    <location>
        <begin position="10"/>
        <end position="170"/>
    </location>
</feature>
<dbReference type="PIRSF" id="PIRSF006402">
    <property type="entry name" value="UCP006402_thioredoxin"/>
    <property type="match status" value="1"/>
</dbReference>
<dbReference type="AlphaFoldDB" id="A0A3A4QZH0"/>
<protein>
    <submittedName>
        <fullName evidence="2">Thioredoxin domain-containing protein</fullName>
    </submittedName>
</protein>
<dbReference type="PANTHER" id="PTHR42899">
    <property type="entry name" value="SPERMATOGENESIS-ASSOCIATED PROTEIN 20"/>
    <property type="match status" value="1"/>
</dbReference>
<dbReference type="GO" id="GO:0005975">
    <property type="term" value="P:carbohydrate metabolic process"/>
    <property type="evidence" value="ECO:0007669"/>
    <property type="project" value="InterPro"/>
</dbReference>
<gene>
    <name evidence="2" type="ORF">C4541_06770</name>
</gene>
<accession>A0A3A4QZH0</accession>
<dbReference type="CDD" id="cd02955">
    <property type="entry name" value="SSP411"/>
    <property type="match status" value="1"/>
</dbReference>
<dbReference type="InterPro" id="IPR036249">
    <property type="entry name" value="Thioredoxin-like_sf"/>
</dbReference>
<evidence type="ECO:0000313" key="2">
    <source>
        <dbReference type="EMBL" id="RJP59194.1"/>
    </source>
</evidence>
<comment type="caution">
    <text evidence="2">The sequence shown here is derived from an EMBL/GenBank/DDBJ whole genome shotgun (WGS) entry which is preliminary data.</text>
</comment>
<dbReference type="Gene3D" id="3.40.30.10">
    <property type="entry name" value="Glutaredoxin"/>
    <property type="match status" value="1"/>
</dbReference>
<dbReference type="SUPFAM" id="SSF48208">
    <property type="entry name" value="Six-hairpin glycosidases"/>
    <property type="match status" value="1"/>
</dbReference>
<dbReference type="Proteomes" id="UP000266426">
    <property type="component" value="Unassembled WGS sequence"/>
</dbReference>
<dbReference type="InterPro" id="IPR024705">
    <property type="entry name" value="Ssp411"/>
</dbReference>
<dbReference type="Pfam" id="PF03190">
    <property type="entry name" value="Thioredox_DsbH"/>
    <property type="match status" value="1"/>
</dbReference>
<evidence type="ECO:0000259" key="1">
    <source>
        <dbReference type="Pfam" id="PF03190"/>
    </source>
</evidence>
<reference evidence="2 3" key="1">
    <citation type="journal article" date="2017" name="ISME J.">
        <title>Energy and carbon metabolisms in a deep terrestrial subsurface fluid microbial community.</title>
        <authorList>
            <person name="Momper L."/>
            <person name="Jungbluth S.P."/>
            <person name="Lee M.D."/>
            <person name="Amend J.P."/>
        </authorList>
    </citation>
    <scope>NUCLEOTIDE SEQUENCE [LARGE SCALE GENOMIC DNA]</scope>
    <source>
        <strain evidence="2">SURF_26</strain>
    </source>
</reference>
<dbReference type="EMBL" id="QZJZ01000054">
    <property type="protein sequence ID" value="RJP59194.1"/>
    <property type="molecule type" value="Genomic_DNA"/>
</dbReference>
<name>A0A3A4QZH0_9BACT</name>